<evidence type="ECO:0000256" key="9">
    <source>
        <dbReference type="SAM" id="Phobius"/>
    </source>
</evidence>
<gene>
    <name evidence="11" type="ORF">CcaverHIS019_0601110</name>
</gene>
<evidence type="ECO:0000256" key="6">
    <source>
        <dbReference type="ARBA" id="ARBA00023065"/>
    </source>
</evidence>
<feature type="transmembrane region" description="Helical" evidence="9">
    <location>
        <begin position="300"/>
        <end position="318"/>
    </location>
</feature>
<evidence type="ECO:0000256" key="1">
    <source>
        <dbReference type="ARBA" id="ARBA00004127"/>
    </source>
</evidence>
<comment type="subcellular location">
    <subcellularLocation>
        <location evidence="1">Endomembrane system</location>
        <topology evidence="1">Multi-pass membrane protein</topology>
    </subcellularLocation>
</comment>
<evidence type="ECO:0000259" key="10">
    <source>
        <dbReference type="Pfam" id="PF01699"/>
    </source>
</evidence>
<feature type="region of interest" description="Disordered" evidence="8">
    <location>
        <begin position="1"/>
        <end position="30"/>
    </location>
</feature>
<dbReference type="Pfam" id="PF01699">
    <property type="entry name" value="Na_Ca_ex"/>
    <property type="match status" value="2"/>
</dbReference>
<dbReference type="GO" id="GO:0000329">
    <property type="term" value="C:fungal-type vacuole membrane"/>
    <property type="evidence" value="ECO:0007669"/>
    <property type="project" value="TreeGrafter"/>
</dbReference>
<dbReference type="InterPro" id="IPR044880">
    <property type="entry name" value="NCX_ion-bd_dom_sf"/>
</dbReference>
<keyword evidence="6" id="KW-0406">Ion transport</keyword>
<keyword evidence="3" id="KW-0813">Transport</keyword>
<dbReference type="InterPro" id="IPR004837">
    <property type="entry name" value="NaCa_Exmemb"/>
</dbReference>
<dbReference type="GO" id="GO:0015369">
    <property type="term" value="F:calcium:proton antiporter activity"/>
    <property type="evidence" value="ECO:0007669"/>
    <property type="project" value="TreeGrafter"/>
</dbReference>
<evidence type="ECO:0000256" key="3">
    <source>
        <dbReference type="ARBA" id="ARBA00022448"/>
    </source>
</evidence>
<dbReference type="Gene3D" id="1.20.1420.30">
    <property type="entry name" value="NCX, central ion-binding region"/>
    <property type="match status" value="2"/>
</dbReference>
<dbReference type="PANTHER" id="PTHR31503:SF20">
    <property type="entry name" value="CA(2+)_H(+) EXCHANGER, PUTATIVE (EUROFUNG)-RELATED"/>
    <property type="match status" value="1"/>
</dbReference>
<feature type="transmembrane region" description="Helical" evidence="9">
    <location>
        <begin position="205"/>
        <end position="228"/>
    </location>
</feature>
<keyword evidence="4 9" id="KW-0812">Transmembrane</keyword>
<feature type="transmembrane region" description="Helical" evidence="9">
    <location>
        <begin position="120"/>
        <end position="139"/>
    </location>
</feature>
<dbReference type="GeneID" id="85497522"/>
<accession>A0AA48L842</accession>
<organism evidence="11 12">
    <name type="scientific">Cutaneotrichosporon cavernicola</name>
    <dbReference type="NCBI Taxonomy" id="279322"/>
    <lineage>
        <taxon>Eukaryota</taxon>
        <taxon>Fungi</taxon>
        <taxon>Dikarya</taxon>
        <taxon>Basidiomycota</taxon>
        <taxon>Agaricomycotina</taxon>
        <taxon>Tremellomycetes</taxon>
        <taxon>Trichosporonales</taxon>
        <taxon>Trichosporonaceae</taxon>
        <taxon>Cutaneotrichosporon</taxon>
    </lineage>
</organism>
<feature type="transmembrane region" description="Helical" evidence="9">
    <location>
        <begin position="145"/>
        <end position="165"/>
    </location>
</feature>
<evidence type="ECO:0000256" key="8">
    <source>
        <dbReference type="SAM" id="MobiDB-lite"/>
    </source>
</evidence>
<keyword evidence="12" id="KW-1185">Reference proteome</keyword>
<feature type="transmembrane region" description="Helical" evidence="9">
    <location>
        <begin position="616"/>
        <end position="636"/>
    </location>
</feature>
<evidence type="ECO:0000313" key="11">
    <source>
        <dbReference type="EMBL" id="BEI93652.1"/>
    </source>
</evidence>
<keyword evidence="7 9" id="KW-0472">Membrane</keyword>
<feature type="transmembrane region" description="Helical" evidence="9">
    <location>
        <begin position="486"/>
        <end position="506"/>
    </location>
</feature>
<feature type="region of interest" description="Disordered" evidence="8">
    <location>
        <begin position="432"/>
        <end position="452"/>
    </location>
</feature>
<dbReference type="GO" id="GO:0012505">
    <property type="term" value="C:endomembrane system"/>
    <property type="evidence" value="ECO:0007669"/>
    <property type="project" value="UniProtKB-SubCell"/>
</dbReference>
<protein>
    <recommendedName>
        <fullName evidence="10">Sodium/calcium exchanger membrane region domain-containing protein</fullName>
    </recommendedName>
</protein>
<feature type="domain" description="Sodium/calcium exchanger membrane region" evidence="10">
    <location>
        <begin position="491"/>
        <end position="634"/>
    </location>
</feature>
<dbReference type="FunFam" id="1.20.1420.30:FF:000024">
    <property type="entry name" value="Calcium/proton exchanger, variant"/>
    <property type="match status" value="1"/>
</dbReference>
<feature type="transmembrane region" description="Helical" evidence="9">
    <location>
        <begin position="177"/>
        <end position="199"/>
    </location>
</feature>
<evidence type="ECO:0000256" key="7">
    <source>
        <dbReference type="ARBA" id="ARBA00023136"/>
    </source>
</evidence>
<dbReference type="Proteomes" id="UP001233271">
    <property type="component" value="Chromosome 6"/>
</dbReference>
<feature type="region of interest" description="Disordered" evidence="8">
    <location>
        <begin position="362"/>
        <end position="399"/>
    </location>
</feature>
<feature type="transmembrane region" description="Helical" evidence="9">
    <location>
        <begin position="588"/>
        <end position="609"/>
    </location>
</feature>
<dbReference type="InterPro" id="IPR004713">
    <property type="entry name" value="CaH_exchang"/>
</dbReference>
<dbReference type="EMBL" id="AP028217">
    <property type="protein sequence ID" value="BEI93652.1"/>
    <property type="molecule type" value="Genomic_DNA"/>
</dbReference>
<proteinExistence type="inferred from homology"/>
<feature type="transmembrane region" description="Helical" evidence="9">
    <location>
        <begin position="526"/>
        <end position="547"/>
    </location>
</feature>
<dbReference type="PANTHER" id="PTHR31503">
    <property type="entry name" value="VACUOLAR CALCIUM ION TRANSPORTER"/>
    <property type="match status" value="1"/>
</dbReference>
<evidence type="ECO:0000256" key="4">
    <source>
        <dbReference type="ARBA" id="ARBA00022692"/>
    </source>
</evidence>
<evidence type="ECO:0000256" key="2">
    <source>
        <dbReference type="ARBA" id="ARBA00008170"/>
    </source>
</evidence>
<feature type="transmembrane region" description="Helical" evidence="9">
    <location>
        <begin position="237"/>
        <end position="259"/>
    </location>
</feature>
<sequence length="640" mass="69840">MVIPAPITDAEPEPDIRSHHHGNTSDLHNEQHGAAHDLNTTVGDDVLRDHDFATRNMTGTPVLPPIAPTPEHVPSPRIVLPPRHQAPTISTLSDTDTPHDVDDDLPPPTYMEGFKNTIKTVPVIVAAPILCPIAWGLHFSGQSPVAVFVVSLFAIIPLAGGLSFATEELATRLGDAWGGLLNATFGNAIELLIAILALVKGDIDIVQASMAGSILSNILLVLGMSYFAGGLRFHEQLYAVVGAQTHISLLCISVAAILLPEAYHLSYPTTTQTQDNQVTDRASVRLSAGELKDILSMSRGLSFILLFVYALYLTFQLYTHAYLFSVDREQENNDDLPEPKHHKVFPKPNWVPSLHTIMSRDTVSHQDRNTPTPHSRNTPTPSRPFMPRTDTDGDLGATTAHPDVEQQRQAMSHSLSTYLASQVMEHDDVRLREKGGADTETEPSPIEIPPRSPESIRFTLTTADTIDDIERQRPKRKVIPKPKPKVPTYYAFASLLVFTGLAGITAECLVASIDGLTEHTGVSREFIGMIVLPVVGNAVEHITAVTVSLKDRLNLSLSIAVGSSVQVSLGLLPLLVLIGWMIDQPMSLLFDTFETICLVLAVIIVNAAIADGRTNFLEGAVLMMTWVCMAVVTWYYNPIR</sequence>
<evidence type="ECO:0000256" key="5">
    <source>
        <dbReference type="ARBA" id="ARBA00022989"/>
    </source>
</evidence>
<dbReference type="GO" id="GO:0006874">
    <property type="term" value="P:intracellular calcium ion homeostasis"/>
    <property type="evidence" value="ECO:0007669"/>
    <property type="project" value="TreeGrafter"/>
</dbReference>
<feature type="transmembrane region" description="Helical" evidence="9">
    <location>
        <begin position="559"/>
        <end position="582"/>
    </location>
</feature>
<keyword evidence="5 9" id="KW-1133">Transmembrane helix</keyword>
<feature type="compositionally biased region" description="Polar residues" evidence="8">
    <location>
        <begin position="369"/>
        <end position="380"/>
    </location>
</feature>
<dbReference type="AlphaFoldDB" id="A0AA48L842"/>
<name>A0AA48L842_9TREE</name>
<reference evidence="11" key="1">
    <citation type="journal article" date="2023" name="BMC Genomics">
        <title>Chromosome-level genome assemblies of Cutaneotrichosporon spp. (Trichosporonales, Basidiomycota) reveal imbalanced evolution between nucleotide sequences and chromosome synteny.</title>
        <authorList>
            <person name="Kobayashi Y."/>
            <person name="Kayamori A."/>
            <person name="Aoki K."/>
            <person name="Shiwa Y."/>
            <person name="Matsutani M."/>
            <person name="Fujita N."/>
            <person name="Sugita T."/>
            <person name="Iwasaki W."/>
            <person name="Tanaka N."/>
            <person name="Takashima M."/>
        </authorList>
    </citation>
    <scope>NUCLEOTIDE SEQUENCE</scope>
    <source>
        <strain evidence="11">HIS019</strain>
    </source>
</reference>
<evidence type="ECO:0000313" key="12">
    <source>
        <dbReference type="Proteomes" id="UP001233271"/>
    </source>
</evidence>
<feature type="domain" description="Sodium/calcium exchanger membrane region" evidence="10">
    <location>
        <begin position="145"/>
        <end position="317"/>
    </location>
</feature>
<dbReference type="RefSeq" id="XP_060458917.1">
    <property type="nucleotide sequence ID" value="XM_060602532.1"/>
</dbReference>
<dbReference type="KEGG" id="ccac:CcaHIS019_0601110"/>
<comment type="similarity">
    <text evidence="2">Belongs to the Ca(2+):cation antiporter (CaCA) (TC 2.A.19) family.</text>
</comment>